<reference evidence="2" key="1">
    <citation type="submission" date="2021-04" db="EMBL/GenBank/DDBJ databases">
        <title>A novel Synergistetes isolate from a pyrite-forming mixed culture.</title>
        <authorList>
            <person name="Bunk B."/>
            <person name="Sproer C."/>
            <person name="Spring S."/>
            <person name="Pester M."/>
        </authorList>
    </citation>
    <scope>NUCLEOTIDE SEQUENCE [LARGE SCALE GENOMIC DNA]</scope>
    <source>
        <strain evidence="2">J.5.4.2-T.3.5.2</strain>
    </source>
</reference>
<dbReference type="Proteomes" id="UP000671879">
    <property type="component" value="Chromosome"/>
</dbReference>
<evidence type="ECO:0000313" key="1">
    <source>
        <dbReference type="EMBL" id="QTX32470.1"/>
    </source>
</evidence>
<accession>A0A9Q7EXH2</accession>
<dbReference type="AlphaFoldDB" id="A0A9Q7EXH2"/>
<name>A0A9Q7EXH2_9BACT</name>
<keyword evidence="2" id="KW-1185">Reference proteome</keyword>
<gene>
    <name evidence="1" type="ORF">KAR29_00525</name>
</gene>
<dbReference type="EMBL" id="CP072943">
    <property type="protein sequence ID" value="QTX32470.1"/>
    <property type="molecule type" value="Genomic_DNA"/>
</dbReference>
<organism evidence="1 2">
    <name type="scientific">Aminithiophilus ramosus</name>
    <dbReference type="NCBI Taxonomy" id="3029084"/>
    <lineage>
        <taxon>Bacteria</taxon>
        <taxon>Thermotogati</taxon>
        <taxon>Synergistota</taxon>
        <taxon>Synergistia</taxon>
        <taxon>Synergistales</taxon>
        <taxon>Aminithiophilaceae</taxon>
        <taxon>Aminithiophilus</taxon>
    </lineage>
</organism>
<proteinExistence type="predicted"/>
<dbReference type="KEGG" id="aram:KAR29_00525"/>
<evidence type="ECO:0000313" key="2">
    <source>
        <dbReference type="Proteomes" id="UP000671879"/>
    </source>
</evidence>
<dbReference type="RefSeq" id="WP_274373706.1">
    <property type="nucleotide sequence ID" value="NZ_CP072943.1"/>
</dbReference>
<protein>
    <submittedName>
        <fullName evidence="1">Uncharacterized protein</fullName>
    </submittedName>
</protein>
<sequence>MTEERTLQISSDYWLGEIAAHSDGNFRIVWRTIILGCCSVFRGAAAYLGSPEENSEAYEVFSIEGTDGARCWIHRDVLDEWKKIRPTDEGDYLFVVQSVGRFRLRFPGGVLPEVA</sequence>